<keyword evidence="2" id="KW-1185">Reference proteome</keyword>
<proteinExistence type="predicted"/>
<organism evidence="1 2">
    <name type="scientific">Racocetra persica</name>
    <dbReference type="NCBI Taxonomy" id="160502"/>
    <lineage>
        <taxon>Eukaryota</taxon>
        <taxon>Fungi</taxon>
        <taxon>Fungi incertae sedis</taxon>
        <taxon>Mucoromycota</taxon>
        <taxon>Glomeromycotina</taxon>
        <taxon>Glomeromycetes</taxon>
        <taxon>Diversisporales</taxon>
        <taxon>Gigasporaceae</taxon>
        <taxon>Racocetra</taxon>
    </lineage>
</organism>
<name>A0ACA9RG72_9GLOM</name>
<accession>A0ACA9RG72</accession>
<dbReference type="EMBL" id="CAJVQC010053449">
    <property type="protein sequence ID" value="CAG8792931.1"/>
    <property type="molecule type" value="Genomic_DNA"/>
</dbReference>
<comment type="caution">
    <text evidence="1">The sequence shown here is derived from an EMBL/GenBank/DDBJ whole genome shotgun (WGS) entry which is preliminary data.</text>
</comment>
<reference evidence="1" key="1">
    <citation type="submission" date="2021-06" db="EMBL/GenBank/DDBJ databases">
        <authorList>
            <person name="Kallberg Y."/>
            <person name="Tangrot J."/>
            <person name="Rosling A."/>
        </authorList>
    </citation>
    <scope>NUCLEOTIDE SEQUENCE</scope>
    <source>
        <strain evidence="1">MA461A</strain>
    </source>
</reference>
<evidence type="ECO:0000313" key="2">
    <source>
        <dbReference type="Proteomes" id="UP000789920"/>
    </source>
</evidence>
<protein>
    <submittedName>
        <fullName evidence="1">9527_t:CDS:1</fullName>
    </submittedName>
</protein>
<feature type="non-terminal residue" evidence="1">
    <location>
        <position position="1"/>
    </location>
</feature>
<gene>
    <name evidence="1" type="ORF">RPERSI_LOCUS19488</name>
</gene>
<evidence type="ECO:0000313" key="1">
    <source>
        <dbReference type="EMBL" id="CAG8792931.1"/>
    </source>
</evidence>
<sequence length="132" mass="15415">LDSQKPDRGAEYVLEKLTGAKGDKNSWEINTGSWLNIRPVWSKRKQKQRQHGVCSEDLLKDFYHDFLVNNLKIRIVDSQKESLKRLEEYQKKCNLAVAEFQKKMNQYKLTEAFSQIKSLLNESNKLISDLAP</sequence>
<dbReference type="Proteomes" id="UP000789920">
    <property type="component" value="Unassembled WGS sequence"/>
</dbReference>